<sequence>MARGVEVVAPLPKVSFVKIDDDALSKPAGVADNTARGFGYNDGSEFQRPEHYIRYSEPLERELAVQVEYDMDEQDMEWLDNVNAERRKEQGDRVSCETFEIIMDRLEKDWFDLTKNLPKPDMAMPSEDSTCAICDDSEGENTNAIVFCDGCNLAVHQDCYGVPYIPEGQWLCRKCTVSPETPVSCILCPNEGGAFKQTVLGDWVHLLCAIWIPETRVMNETFMEPVTDADKIPKQRWKLKCSVCDIREGACIQCSKSSCFLAFHATCARKEKFLMPMKSAHGFDAPSLTCYCEKHLTKEQQDVREKALEAEREKSSNDDSSPASKSARAYATTYTSGPPLVPALVVDSVMQYIAKINVRRKLDFVLLVCKYWSLKREARRGAPLLKRLHLEPWTASNSGGGSGSSEADNTQKLKYLKALRQDLERLRIIADVARKRELKKAEQACIAHDALASCLYPHEDRLRFVFDRISGADRNEYFKNPVSRAEVPDYYEKIMKPMCWSVIEGKLERHEYWDLQTFKDDITLVIDNAMKYNKYDTQFYKVATRLRAMSKVIFPQLNDVIVPRHLQGPAPSFEVDQEEVDPSAQYAEASNSLGDLEPPLRNIELLFSNEAIREHEDMEFLLGDQDPISALVAYDLGVPKRTVPPPSPPLLLPPPLPSPLATAKKSKAKGKSKKKGAKNHAIPMGVEQLAVLDRTPGFHARMSRVRGGESEELVVGSSMVSIYVETGDEHPDGRPTTESKGKKGKGKAKVVTAPGPTPLPIPAAGSNELEHEPQPIETIDKQQSFKMFNEGWILPPDQKRGGRVRVERPPPPPPKKKKSSAAQPPISKSPPHQPVELPIPPPAEPTEDVMDIDVEPQPQPQTQIQAQLSPTHHGSVSDTGLPVQSIQESVDSRGNRIVIIEELDTPATRRERTRRAKAERARLAAETTSLTSNVPEPSSSGEHDRVIAPVPGGPAYFGQEESDLSSLSGDSDEASGDEEVQASTFTGRGRGRGRTQTQGKVGHPKSPGLGNISLPPGERLESGTLVWAKHLSYPWWSAVVYDDDLPEIPDNVLQQVHNEEDYLVRFYDKSDLWYARPQPEVERINPAVILPRAWIPPNMLKFLGEVDELDQDMLATNSKRQKWKSAAIRAECRHSYKQAF</sequence>
<accession>A0ACB6ZGU2</accession>
<proteinExistence type="predicted"/>
<dbReference type="Proteomes" id="UP000886501">
    <property type="component" value="Unassembled WGS sequence"/>
</dbReference>
<gene>
    <name evidence="1" type="ORF">BDM02DRAFT_2193591</name>
</gene>
<protein>
    <submittedName>
        <fullName evidence="1">Uncharacterized protein</fullName>
    </submittedName>
</protein>
<keyword evidence="2" id="KW-1185">Reference proteome</keyword>
<comment type="caution">
    <text evidence="1">The sequence shown here is derived from an EMBL/GenBank/DDBJ whole genome shotgun (WGS) entry which is preliminary data.</text>
</comment>
<evidence type="ECO:0000313" key="1">
    <source>
        <dbReference type="EMBL" id="KAF9648641.1"/>
    </source>
</evidence>
<organism evidence="1 2">
    <name type="scientific">Thelephora ganbajun</name>
    <name type="common">Ganba fungus</name>
    <dbReference type="NCBI Taxonomy" id="370292"/>
    <lineage>
        <taxon>Eukaryota</taxon>
        <taxon>Fungi</taxon>
        <taxon>Dikarya</taxon>
        <taxon>Basidiomycota</taxon>
        <taxon>Agaricomycotina</taxon>
        <taxon>Agaricomycetes</taxon>
        <taxon>Thelephorales</taxon>
        <taxon>Thelephoraceae</taxon>
        <taxon>Thelephora</taxon>
    </lineage>
</organism>
<evidence type="ECO:0000313" key="2">
    <source>
        <dbReference type="Proteomes" id="UP000886501"/>
    </source>
</evidence>
<name>A0ACB6ZGU2_THEGA</name>
<dbReference type="EMBL" id="MU118010">
    <property type="protein sequence ID" value="KAF9648641.1"/>
    <property type="molecule type" value="Genomic_DNA"/>
</dbReference>
<reference evidence="1" key="1">
    <citation type="submission" date="2019-10" db="EMBL/GenBank/DDBJ databases">
        <authorList>
            <consortium name="DOE Joint Genome Institute"/>
            <person name="Kuo A."/>
            <person name="Miyauchi S."/>
            <person name="Kiss E."/>
            <person name="Drula E."/>
            <person name="Kohler A."/>
            <person name="Sanchez-Garcia M."/>
            <person name="Andreopoulos B."/>
            <person name="Barry K.W."/>
            <person name="Bonito G."/>
            <person name="Buee M."/>
            <person name="Carver A."/>
            <person name="Chen C."/>
            <person name="Cichocki N."/>
            <person name="Clum A."/>
            <person name="Culley D."/>
            <person name="Crous P.W."/>
            <person name="Fauchery L."/>
            <person name="Girlanda M."/>
            <person name="Hayes R."/>
            <person name="Keri Z."/>
            <person name="Labutti K."/>
            <person name="Lipzen A."/>
            <person name="Lombard V."/>
            <person name="Magnuson J."/>
            <person name="Maillard F."/>
            <person name="Morin E."/>
            <person name="Murat C."/>
            <person name="Nolan M."/>
            <person name="Ohm R."/>
            <person name="Pangilinan J."/>
            <person name="Pereira M."/>
            <person name="Perotto S."/>
            <person name="Peter M."/>
            <person name="Riley R."/>
            <person name="Sitrit Y."/>
            <person name="Stielow B."/>
            <person name="Szollosi G."/>
            <person name="Zifcakova L."/>
            <person name="Stursova M."/>
            <person name="Spatafora J.W."/>
            <person name="Tedersoo L."/>
            <person name="Vaario L.-M."/>
            <person name="Yamada A."/>
            <person name="Yan M."/>
            <person name="Wang P."/>
            <person name="Xu J."/>
            <person name="Bruns T."/>
            <person name="Baldrian P."/>
            <person name="Vilgalys R."/>
            <person name="Henrissat B."/>
            <person name="Grigoriev I.V."/>
            <person name="Hibbett D."/>
            <person name="Nagy L.G."/>
            <person name="Martin F.M."/>
        </authorList>
    </citation>
    <scope>NUCLEOTIDE SEQUENCE</scope>
    <source>
        <strain evidence="1">P2</strain>
    </source>
</reference>
<reference evidence="1" key="2">
    <citation type="journal article" date="2020" name="Nat. Commun.">
        <title>Large-scale genome sequencing of mycorrhizal fungi provides insights into the early evolution of symbiotic traits.</title>
        <authorList>
            <person name="Miyauchi S."/>
            <person name="Kiss E."/>
            <person name="Kuo A."/>
            <person name="Drula E."/>
            <person name="Kohler A."/>
            <person name="Sanchez-Garcia M."/>
            <person name="Morin E."/>
            <person name="Andreopoulos B."/>
            <person name="Barry K.W."/>
            <person name="Bonito G."/>
            <person name="Buee M."/>
            <person name="Carver A."/>
            <person name="Chen C."/>
            <person name="Cichocki N."/>
            <person name="Clum A."/>
            <person name="Culley D."/>
            <person name="Crous P.W."/>
            <person name="Fauchery L."/>
            <person name="Girlanda M."/>
            <person name="Hayes R.D."/>
            <person name="Keri Z."/>
            <person name="LaButti K."/>
            <person name="Lipzen A."/>
            <person name="Lombard V."/>
            <person name="Magnuson J."/>
            <person name="Maillard F."/>
            <person name="Murat C."/>
            <person name="Nolan M."/>
            <person name="Ohm R.A."/>
            <person name="Pangilinan J."/>
            <person name="Pereira M.F."/>
            <person name="Perotto S."/>
            <person name="Peter M."/>
            <person name="Pfister S."/>
            <person name="Riley R."/>
            <person name="Sitrit Y."/>
            <person name="Stielow J.B."/>
            <person name="Szollosi G."/>
            <person name="Zifcakova L."/>
            <person name="Stursova M."/>
            <person name="Spatafora J.W."/>
            <person name="Tedersoo L."/>
            <person name="Vaario L.M."/>
            <person name="Yamada A."/>
            <person name="Yan M."/>
            <person name="Wang P."/>
            <person name="Xu J."/>
            <person name="Bruns T."/>
            <person name="Baldrian P."/>
            <person name="Vilgalys R."/>
            <person name="Dunand C."/>
            <person name="Henrissat B."/>
            <person name="Grigoriev I.V."/>
            <person name="Hibbett D."/>
            <person name="Nagy L.G."/>
            <person name="Martin F.M."/>
        </authorList>
    </citation>
    <scope>NUCLEOTIDE SEQUENCE</scope>
    <source>
        <strain evidence="1">P2</strain>
    </source>
</reference>